<dbReference type="EMBL" id="GGEC01038457">
    <property type="protein sequence ID" value="MBX18941.1"/>
    <property type="molecule type" value="Transcribed_RNA"/>
</dbReference>
<organism evidence="1">
    <name type="scientific">Rhizophora mucronata</name>
    <name type="common">Asiatic mangrove</name>
    <dbReference type="NCBI Taxonomy" id="61149"/>
    <lineage>
        <taxon>Eukaryota</taxon>
        <taxon>Viridiplantae</taxon>
        <taxon>Streptophyta</taxon>
        <taxon>Embryophyta</taxon>
        <taxon>Tracheophyta</taxon>
        <taxon>Spermatophyta</taxon>
        <taxon>Magnoliopsida</taxon>
        <taxon>eudicotyledons</taxon>
        <taxon>Gunneridae</taxon>
        <taxon>Pentapetalae</taxon>
        <taxon>rosids</taxon>
        <taxon>fabids</taxon>
        <taxon>Malpighiales</taxon>
        <taxon>Rhizophoraceae</taxon>
        <taxon>Rhizophora</taxon>
    </lineage>
</organism>
<evidence type="ECO:0000313" key="1">
    <source>
        <dbReference type="EMBL" id="MBX18941.1"/>
    </source>
</evidence>
<reference evidence="1" key="1">
    <citation type="submission" date="2018-02" db="EMBL/GenBank/DDBJ databases">
        <title>Rhizophora mucronata_Transcriptome.</title>
        <authorList>
            <person name="Meera S.P."/>
            <person name="Sreeshan A."/>
            <person name="Augustine A."/>
        </authorList>
    </citation>
    <scope>NUCLEOTIDE SEQUENCE</scope>
    <source>
        <tissue evidence="1">Leaf</tissue>
    </source>
</reference>
<sequence>MEKQKQVYNGEGLIAQMLFCRGSGGEGRVLFNPSNAISYNQFNAQNY</sequence>
<accession>A0A2P2LLV0</accession>
<dbReference type="AlphaFoldDB" id="A0A2P2LLV0"/>
<proteinExistence type="predicted"/>
<protein>
    <submittedName>
        <fullName evidence="1">Uncharacterized protein</fullName>
    </submittedName>
</protein>
<name>A0A2P2LLV0_RHIMU</name>